<feature type="region of interest" description="Disordered" evidence="1">
    <location>
        <begin position="1"/>
        <end position="20"/>
    </location>
</feature>
<protein>
    <submittedName>
        <fullName evidence="2">Uncharacterized protein</fullName>
    </submittedName>
</protein>
<evidence type="ECO:0000256" key="1">
    <source>
        <dbReference type="SAM" id="MobiDB-lite"/>
    </source>
</evidence>
<reference evidence="2 3" key="1">
    <citation type="journal article" date="2015" name="Stand. Genomic Sci.">
        <title>Genomic Encyclopedia of Bacterial and Archaeal Type Strains, Phase III: the genomes of soil and plant-associated and newly described type strains.</title>
        <authorList>
            <person name="Whitman W.B."/>
            <person name="Woyke T."/>
            <person name="Klenk H.P."/>
            <person name="Zhou Y."/>
            <person name="Lilburn T.G."/>
            <person name="Beck B.J."/>
            <person name="De Vos P."/>
            <person name="Vandamme P."/>
            <person name="Eisen J.A."/>
            <person name="Garrity G."/>
            <person name="Hugenholtz P."/>
            <person name="Kyrpides N.C."/>
        </authorList>
    </citation>
    <scope>NUCLEOTIDE SEQUENCE [LARGE SCALE GENOMIC DNA]</scope>
    <source>
        <strain evidence="2 3">CGMCC 1.2546</strain>
    </source>
</reference>
<comment type="caution">
    <text evidence="2">The sequence shown here is derived from an EMBL/GenBank/DDBJ whole genome shotgun (WGS) entry which is preliminary data.</text>
</comment>
<evidence type="ECO:0000313" key="2">
    <source>
        <dbReference type="EMBL" id="TWI22606.1"/>
    </source>
</evidence>
<organism evidence="2 3">
    <name type="scientific">Mesorhizobium tianshanense</name>
    <dbReference type="NCBI Taxonomy" id="39844"/>
    <lineage>
        <taxon>Bacteria</taxon>
        <taxon>Pseudomonadati</taxon>
        <taxon>Pseudomonadota</taxon>
        <taxon>Alphaproteobacteria</taxon>
        <taxon>Hyphomicrobiales</taxon>
        <taxon>Phyllobacteriaceae</taxon>
        <taxon>Mesorhizobium</taxon>
    </lineage>
</organism>
<dbReference type="EMBL" id="VLKT01000065">
    <property type="protein sequence ID" value="TWI22606.1"/>
    <property type="molecule type" value="Genomic_DNA"/>
</dbReference>
<feature type="region of interest" description="Disordered" evidence="1">
    <location>
        <begin position="72"/>
        <end position="125"/>
    </location>
</feature>
<sequence>MVDGQGGIGSASPGPPFAVSLSPLYEEGMGTGWQERRYKPIDAKHQDHRAYEGNRGGLCGSRSAFARRGAAVRARPSHRCQRSDGLQFPARGRREHRADDHADPRRILGGVEGAPAHPPGNPDRLKCARQYDPVRNARSDLYSCPSSHSRKSRSRSLSAMGGEGRLQTCQMAASTPAAHAPANTFATRSI</sequence>
<name>A0A562MRU3_9HYPH</name>
<dbReference type="AlphaFoldDB" id="A0A562MRU3"/>
<feature type="region of interest" description="Disordered" evidence="1">
    <location>
        <begin position="138"/>
        <end position="162"/>
    </location>
</feature>
<keyword evidence="3" id="KW-1185">Reference proteome</keyword>
<feature type="compositionally biased region" description="Basic and acidic residues" evidence="1">
    <location>
        <begin position="96"/>
        <end position="106"/>
    </location>
</feature>
<dbReference type="Proteomes" id="UP000317122">
    <property type="component" value="Unassembled WGS sequence"/>
</dbReference>
<proteinExistence type="predicted"/>
<evidence type="ECO:0000313" key="3">
    <source>
        <dbReference type="Proteomes" id="UP000317122"/>
    </source>
</evidence>
<accession>A0A562MRU3</accession>
<gene>
    <name evidence="2" type="ORF">IQ26_06641</name>
</gene>